<reference evidence="14 15" key="1">
    <citation type="submission" date="2013-11" db="EMBL/GenBank/DDBJ databases">
        <title>Estimation of Helicobacter pylori bacteriophage ecology using H. pylori isolates.</title>
        <authorList>
            <person name="Uchiyama J."/>
            <person name="Takemura-Uchiyama I."/>
            <person name="Ujihara T."/>
            <person name="Matsuzaki S."/>
        </authorList>
    </citation>
    <scope>NUCLEOTIDE SEQUENCE [LARGE SCALE GENOMIC DNA]</scope>
    <source>
        <strain evidence="14 15">NY40</strain>
    </source>
</reference>
<evidence type="ECO:0000256" key="8">
    <source>
        <dbReference type="ARBA" id="ARBA00022975"/>
    </source>
</evidence>
<organism evidence="14 15">
    <name type="scientific">Helicobacter pylori NY40</name>
    <dbReference type="NCBI Taxonomy" id="1426844"/>
    <lineage>
        <taxon>Bacteria</taxon>
        <taxon>Pseudomonadati</taxon>
        <taxon>Campylobacterota</taxon>
        <taxon>Epsilonproteobacteria</taxon>
        <taxon>Campylobacterales</taxon>
        <taxon>Helicobacteraceae</taxon>
        <taxon>Helicobacter</taxon>
    </lineage>
</organism>
<feature type="active site" description="Nucleophile" evidence="12">
    <location>
        <position position="181"/>
    </location>
</feature>
<sequence length="351" mass="38912">MFYSLVKKYLFSLDAEDAHEKVCQILKTLSSSPFLCSLIDSQWGYKNPKLENEILGLNFPNPLGLAAGFDKNASMLRALIAFGFGYLEAGTLTNEAQVGNERPRLFRHIEEESLQNAMGFNNYGAVLGARSFKRFAPYKTPIGINLGKNKHIEQAHALEDYKAVLNQCLDIGDYYTFNLSSPNTPNLRDLQNKAFVHELFCMAKEMTHKPLFLKIAPDLETDDMLEIVNSAIGAGAHGIIATNTTIDKSLVFAPKEMGGLSGKCLTKKSREIFKELAKSFFNKSVLVSVGGISDAKEAYERIKMGASLLQIYSAFIYNGPNLCQNILKDLVKLLQKDGFLSVKEAIGADLR</sequence>
<evidence type="ECO:0000313" key="15">
    <source>
        <dbReference type="Proteomes" id="UP000031662"/>
    </source>
</evidence>
<evidence type="ECO:0000256" key="5">
    <source>
        <dbReference type="ARBA" id="ARBA00022475"/>
    </source>
</evidence>
<feature type="binding site" evidence="12">
    <location>
        <position position="71"/>
    </location>
    <ligand>
        <name>substrate</name>
    </ligand>
</feature>
<evidence type="ECO:0000256" key="10">
    <source>
        <dbReference type="ARBA" id="ARBA00023136"/>
    </source>
</evidence>
<feature type="binding site" evidence="12">
    <location>
        <position position="183"/>
    </location>
    <ligand>
        <name>substrate</name>
    </ligand>
</feature>
<proteinExistence type="inferred from homology"/>
<dbReference type="PANTHER" id="PTHR48109:SF4">
    <property type="entry name" value="DIHYDROOROTATE DEHYDROGENASE (QUINONE), MITOCHONDRIAL"/>
    <property type="match status" value="1"/>
</dbReference>
<keyword evidence="9 12" id="KW-0560">Oxidoreductase</keyword>
<evidence type="ECO:0000256" key="6">
    <source>
        <dbReference type="ARBA" id="ARBA00022630"/>
    </source>
</evidence>
<dbReference type="NCBIfam" id="NF003652">
    <property type="entry name" value="PRK05286.2-5"/>
    <property type="match status" value="1"/>
</dbReference>
<dbReference type="Gene3D" id="3.20.20.70">
    <property type="entry name" value="Aldolase class I"/>
    <property type="match status" value="1"/>
</dbReference>
<feature type="binding site" evidence="12">
    <location>
        <position position="178"/>
    </location>
    <ligand>
        <name>substrate</name>
    </ligand>
</feature>
<dbReference type="UniPathway" id="UPA00070">
    <property type="reaction ID" value="UER00946"/>
</dbReference>
<evidence type="ECO:0000256" key="1">
    <source>
        <dbReference type="ARBA" id="ARBA00003125"/>
    </source>
</evidence>
<keyword evidence="7 12" id="KW-0288">FMN</keyword>
<dbReference type="Pfam" id="PF01180">
    <property type="entry name" value="DHO_dh"/>
    <property type="match status" value="1"/>
</dbReference>
<feature type="binding site" evidence="12">
    <location>
        <position position="91"/>
    </location>
    <ligand>
        <name>FMN</name>
        <dbReference type="ChEBI" id="CHEBI:58210"/>
    </ligand>
</feature>
<feature type="binding site" evidence="12">
    <location>
        <position position="145"/>
    </location>
    <ligand>
        <name>FMN</name>
        <dbReference type="ChEBI" id="CHEBI:58210"/>
    </ligand>
</feature>
<comment type="catalytic activity">
    <reaction evidence="11 12">
        <text>(S)-dihydroorotate + a quinone = orotate + a quinol</text>
        <dbReference type="Rhea" id="RHEA:30187"/>
        <dbReference type="ChEBI" id="CHEBI:24646"/>
        <dbReference type="ChEBI" id="CHEBI:30839"/>
        <dbReference type="ChEBI" id="CHEBI:30864"/>
        <dbReference type="ChEBI" id="CHEBI:132124"/>
        <dbReference type="EC" id="1.3.5.2"/>
    </reaction>
</comment>
<evidence type="ECO:0000256" key="3">
    <source>
        <dbReference type="ARBA" id="ARBA00005161"/>
    </source>
</evidence>
<keyword evidence="8 12" id="KW-0665">Pyrimidine biosynthesis</keyword>
<evidence type="ECO:0000256" key="2">
    <source>
        <dbReference type="ARBA" id="ARBA00004370"/>
    </source>
</evidence>
<evidence type="ECO:0000256" key="7">
    <source>
        <dbReference type="ARBA" id="ARBA00022643"/>
    </source>
</evidence>
<dbReference type="GO" id="GO:0006207">
    <property type="term" value="P:'de novo' pyrimidine nucleobase biosynthetic process"/>
    <property type="evidence" value="ECO:0007669"/>
    <property type="project" value="UniProtKB-UniRule"/>
</dbReference>
<comment type="function">
    <text evidence="1 12">Catalyzes the conversion of dihydroorotate to orotate with quinone as electron acceptor.</text>
</comment>
<keyword evidence="10 12" id="KW-0472">Membrane</keyword>
<dbReference type="Proteomes" id="UP000031662">
    <property type="component" value="Chromosome"/>
</dbReference>
<dbReference type="InterPro" id="IPR001295">
    <property type="entry name" value="Dihydroorotate_DH_CS"/>
</dbReference>
<feature type="binding site" evidence="12">
    <location>
        <begin position="312"/>
        <end position="313"/>
    </location>
    <ligand>
        <name>FMN</name>
        <dbReference type="ChEBI" id="CHEBI:58210"/>
    </ligand>
</feature>
<dbReference type="InterPro" id="IPR005720">
    <property type="entry name" value="Dihydroorotate_DH_cat"/>
</dbReference>
<feature type="binding site" evidence="12">
    <location>
        <position position="178"/>
    </location>
    <ligand>
        <name>FMN</name>
        <dbReference type="ChEBI" id="CHEBI:58210"/>
    </ligand>
</feature>
<dbReference type="FunFam" id="3.20.20.70:FF:000319">
    <property type="entry name" value="Dihydroorotate dehydrogenase (quinone)"/>
    <property type="match status" value="1"/>
</dbReference>
<dbReference type="NCBIfam" id="TIGR01036">
    <property type="entry name" value="pyrD_sub2"/>
    <property type="match status" value="1"/>
</dbReference>
<dbReference type="GO" id="GO:0005737">
    <property type="term" value="C:cytoplasm"/>
    <property type="evidence" value="ECO:0007669"/>
    <property type="project" value="InterPro"/>
</dbReference>
<evidence type="ECO:0000313" key="14">
    <source>
        <dbReference type="EMBL" id="BAO98072.1"/>
    </source>
</evidence>
<dbReference type="EMBL" id="AP014523">
    <property type="protein sequence ID" value="BAO98072.1"/>
    <property type="molecule type" value="Genomic_DNA"/>
</dbReference>
<dbReference type="RefSeq" id="WP_041050978.1">
    <property type="nucleotide sequence ID" value="NZ_AP014523.1"/>
</dbReference>
<dbReference type="EC" id="1.3.5.2" evidence="12"/>
<protein>
    <recommendedName>
        <fullName evidence="12">Dihydroorotate dehydrogenase (quinone)</fullName>
        <ecNumber evidence="12">1.3.5.2</ecNumber>
    </recommendedName>
    <alternativeName>
        <fullName evidence="12">DHOdehase</fullName>
        <shortName evidence="12">DHOD</shortName>
        <shortName evidence="12">DHODase</shortName>
    </alternativeName>
    <alternativeName>
        <fullName evidence="12">Dihydroorotate oxidase</fullName>
    </alternativeName>
</protein>
<accession>A0A060Q1H9</accession>
<evidence type="ECO:0000256" key="12">
    <source>
        <dbReference type="HAMAP-Rule" id="MF_00225"/>
    </source>
</evidence>
<feature type="binding site" evidence="12">
    <location>
        <position position="214"/>
    </location>
    <ligand>
        <name>FMN</name>
        <dbReference type="ChEBI" id="CHEBI:58210"/>
    </ligand>
</feature>
<comment type="subcellular location">
    <subcellularLocation>
        <location evidence="12">Cell membrane</location>
        <topology evidence="12">Peripheral membrane protein</topology>
    </subcellularLocation>
    <subcellularLocation>
        <location evidence="2">Membrane</location>
    </subcellularLocation>
</comment>
<evidence type="ECO:0000256" key="4">
    <source>
        <dbReference type="ARBA" id="ARBA00005359"/>
    </source>
</evidence>
<dbReference type="HOGENOM" id="CLU_013640_2_0_7"/>
<keyword evidence="5 12" id="KW-1003">Cell membrane</keyword>
<evidence type="ECO:0000256" key="9">
    <source>
        <dbReference type="ARBA" id="ARBA00023002"/>
    </source>
</evidence>
<comment type="similarity">
    <text evidence="4 12">Belongs to the dihydroorotate dehydrogenase family. Type 2 subfamily.</text>
</comment>
<name>A0A060Q1H9_HELPX</name>
<dbReference type="InterPro" id="IPR050074">
    <property type="entry name" value="DHO_dehydrogenase"/>
</dbReference>
<dbReference type="PROSITE" id="PS00911">
    <property type="entry name" value="DHODEHASE_1"/>
    <property type="match status" value="1"/>
</dbReference>
<comment type="cofactor">
    <cofactor evidence="12">
        <name>FMN</name>
        <dbReference type="ChEBI" id="CHEBI:58210"/>
    </cofactor>
    <text evidence="12">Binds 1 FMN per subunit.</text>
</comment>
<dbReference type="InterPro" id="IPR013785">
    <property type="entry name" value="Aldolase_TIM"/>
</dbReference>
<dbReference type="GO" id="GO:0106430">
    <property type="term" value="F:dihydroorotate dehydrogenase (quinone) activity"/>
    <property type="evidence" value="ECO:0007669"/>
    <property type="project" value="UniProtKB-EC"/>
</dbReference>
<feature type="binding site" evidence="12">
    <location>
        <begin position="243"/>
        <end position="244"/>
    </location>
    <ligand>
        <name>substrate</name>
    </ligand>
</feature>
<evidence type="ECO:0000256" key="11">
    <source>
        <dbReference type="ARBA" id="ARBA00048639"/>
    </source>
</evidence>
<dbReference type="HAMAP" id="MF_00225">
    <property type="entry name" value="DHO_dh_type2"/>
    <property type="match status" value="1"/>
</dbReference>
<dbReference type="InterPro" id="IPR012135">
    <property type="entry name" value="Dihydroorotate_DH_1_2"/>
</dbReference>
<dbReference type="CDD" id="cd04738">
    <property type="entry name" value="DHOD_2_like"/>
    <property type="match status" value="1"/>
</dbReference>
<feature type="binding site" evidence="12">
    <location>
        <begin position="116"/>
        <end position="120"/>
    </location>
    <ligand>
        <name>substrate</name>
    </ligand>
</feature>
<comment type="subunit">
    <text evidence="12">Monomer.</text>
</comment>
<dbReference type="NCBIfam" id="NF003649">
    <property type="entry name" value="PRK05286.2-2"/>
    <property type="match status" value="1"/>
</dbReference>
<dbReference type="PROSITE" id="PS00912">
    <property type="entry name" value="DHODEHASE_2"/>
    <property type="match status" value="1"/>
</dbReference>
<keyword evidence="6 12" id="KW-0285">Flavoprotein</keyword>
<dbReference type="InterPro" id="IPR005719">
    <property type="entry name" value="Dihydroorotate_DH_2"/>
</dbReference>
<dbReference type="GO" id="GO:0044205">
    <property type="term" value="P:'de novo' UMP biosynthetic process"/>
    <property type="evidence" value="ECO:0007669"/>
    <property type="project" value="UniProtKB-UniRule"/>
</dbReference>
<feature type="binding site" evidence="12">
    <location>
        <position position="242"/>
    </location>
    <ligand>
        <name>FMN</name>
        <dbReference type="ChEBI" id="CHEBI:58210"/>
    </ligand>
</feature>
<evidence type="ECO:0000259" key="13">
    <source>
        <dbReference type="Pfam" id="PF01180"/>
    </source>
</evidence>
<dbReference type="PIRSF" id="PIRSF000164">
    <property type="entry name" value="DHO_oxidase"/>
    <property type="match status" value="1"/>
</dbReference>
<feature type="domain" description="Dihydroorotate dehydrogenase catalytic" evidence="13">
    <location>
        <begin position="50"/>
        <end position="334"/>
    </location>
</feature>
<dbReference type="AlphaFoldDB" id="A0A060Q1H9"/>
<dbReference type="PANTHER" id="PTHR48109">
    <property type="entry name" value="DIHYDROOROTATE DEHYDROGENASE (QUINONE), MITOCHONDRIAL-RELATED"/>
    <property type="match status" value="1"/>
</dbReference>
<feature type="binding site" evidence="12">
    <location>
        <position position="262"/>
    </location>
    <ligand>
        <name>FMN</name>
        <dbReference type="ChEBI" id="CHEBI:58210"/>
    </ligand>
</feature>
<feature type="binding site" evidence="12">
    <location>
        <begin position="67"/>
        <end position="71"/>
    </location>
    <ligand>
        <name>FMN</name>
        <dbReference type="ChEBI" id="CHEBI:58210"/>
    </ligand>
</feature>
<comment type="pathway">
    <text evidence="3 12">Pyrimidine metabolism; UMP biosynthesis via de novo pathway; orotate from (S)-dihydroorotate (quinone route): step 1/1.</text>
</comment>
<gene>
    <name evidence="12" type="primary">pyrD</name>
    <name evidence="14" type="ORF">NY40_1064</name>
</gene>
<dbReference type="SUPFAM" id="SSF51395">
    <property type="entry name" value="FMN-linked oxidoreductases"/>
    <property type="match status" value="1"/>
</dbReference>
<dbReference type="GO" id="GO:0005886">
    <property type="term" value="C:plasma membrane"/>
    <property type="evidence" value="ECO:0007669"/>
    <property type="project" value="UniProtKB-SubCell"/>
</dbReference>
<feature type="binding site" evidence="12">
    <location>
        <position position="291"/>
    </location>
    <ligand>
        <name>FMN</name>
        <dbReference type="ChEBI" id="CHEBI:58210"/>
    </ligand>
</feature>